<keyword evidence="4 5" id="KW-0472">Membrane</keyword>
<keyword evidence="3 5" id="KW-1133">Transmembrane helix</keyword>
<evidence type="ECO:0000256" key="2">
    <source>
        <dbReference type="ARBA" id="ARBA00022692"/>
    </source>
</evidence>
<name>A0A9D1IFB1_9FIRM</name>
<comment type="subcellular location">
    <subcellularLocation>
        <location evidence="1">Membrane</location>
        <topology evidence="1">Multi-pass membrane protein</topology>
    </subcellularLocation>
</comment>
<feature type="transmembrane region" description="Helical" evidence="5">
    <location>
        <begin position="132"/>
        <end position="149"/>
    </location>
</feature>
<organism evidence="6 7">
    <name type="scientific">Candidatus Fimenecus excrementigallinarum</name>
    <dbReference type="NCBI Taxonomy" id="2840816"/>
    <lineage>
        <taxon>Bacteria</taxon>
        <taxon>Bacillati</taxon>
        <taxon>Bacillota</taxon>
        <taxon>Clostridia</taxon>
        <taxon>Candidatus Fimenecus</taxon>
    </lineage>
</organism>
<proteinExistence type="predicted"/>
<dbReference type="CDD" id="cd16914">
    <property type="entry name" value="EcfT"/>
    <property type="match status" value="1"/>
</dbReference>
<evidence type="ECO:0000256" key="5">
    <source>
        <dbReference type="SAM" id="Phobius"/>
    </source>
</evidence>
<sequence>MQAYSRLHPGVLCFGFLSVLLLTVFAGHPVVRLLSLLGALCFAAFERGLLRAAVRALPFFVLLALCNPLFVDDGVTVLFWLFDRPVTLEALLYGVMQSVSLGAALLWCGIYLRVLPAEQWLYLFGKRCPRLILTLCMALRFVPLLLVRLREADGAQTSLGLQTAATGRGRVRGKLRVLASVLSLSLESAMETAASMQARGFALRGRTRSALHRLSFGDALTLGLMLFSTAAALAAGGGLSYSFYPRASALFPNGRSVWLCAAFGVLAFWPAIYEGWKLAAWKYCESKI</sequence>
<evidence type="ECO:0000256" key="4">
    <source>
        <dbReference type="ARBA" id="ARBA00023136"/>
    </source>
</evidence>
<feature type="transmembrane region" description="Helical" evidence="5">
    <location>
        <begin position="91"/>
        <end position="112"/>
    </location>
</feature>
<evidence type="ECO:0000256" key="3">
    <source>
        <dbReference type="ARBA" id="ARBA00022989"/>
    </source>
</evidence>
<keyword evidence="2 5" id="KW-0812">Transmembrane</keyword>
<accession>A0A9D1IFB1</accession>
<evidence type="ECO:0008006" key="8">
    <source>
        <dbReference type="Google" id="ProtNLM"/>
    </source>
</evidence>
<dbReference type="InterPro" id="IPR003339">
    <property type="entry name" value="ABC/ECF_trnsptr_transmembrane"/>
</dbReference>
<protein>
    <recommendedName>
        <fullName evidence="8">Cobalt transporter</fullName>
    </recommendedName>
</protein>
<reference evidence="6" key="1">
    <citation type="submission" date="2020-10" db="EMBL/GenBank/DDBJ databases">
        <authorList>
            <person name="Gilroy R."/>
        </authorList>
    </citation>
    <scope>NUCLEOTIDE SEQUENCE</scope>
    <source>
        <strain evidence="6">ChiGjej1B1-19959</strain>
    </source>
</reference>
<dbReference type="AlphaFoldDB" id="A0A9D1IFB1"/>
<evidence type="ECO:0000256" key="1">
    <source>
        <dbReference type="ARBA" id="ARBA00004141"/>
    </source>
</evidence>
<gene>
    <name evidence="6" type="ORF">IAC53_06430</name>
</gene>
<evidence type="ECO:0000313" key="6">
    <source>
        <dbReference type="EMBL" id="HIU36218.1"/>
    </source>
</evidence>
<feature type="transmembrane region" description="Helical" evidence="5">
    <location>
        <begin position="256"/>
        <end position="273"/>
    </location>
</feature>
<comment type="caution">
    <text evidence="6">The sequence shown here is derived from an EMBL/GenBank/DDBJ whole genome shotgun (WGS) entry which is preliminary data.</text>
</comment>
<dbReference type="EMBL" id="DVMW01000037">
    <property type="protein sequence ID" value="HIU36218.1"/>
    <property type="molecule type" value="Genomic_DNA"/>
</dbReference>
<evidence type="ECO:0000313" key="7">
    <source>
        <dbReference type="Proteomes" id="UP000824071"/>
    </source>
</evidence>
<feature type="transmembrane region" description="Helical" evidence="5">
    <location>
        <begin position="219"/>
        <end position="244"/>
    </location>
</feature>
<feature type="transmembrane region" description="Helical" evidence="5">
    <location>
        <begin position="59"/>
        <end position="82"/>
    </location>
</feature>
<dbReference type="GO" id="GO:0005886">
    <property type="term" value="C:plasma membrane"/>
    <property type="evidence" value="ECO:0007669"/>
    <property type="project" value="UniProtKB-ARBA"/>
</dbReference>
<dbReference type="Proteomes" id="UP000824071">
    <property type="component" value="Unassembled WGS sequence"/>
</dbReference>
<reference evidence="6" key="2">
    <citation type="journal article" date="2021" name="PeerJ">
        <title>Extensive microbial diversity within the chicken gut microbiome revealed by metagenomics and culture.</title>
        <authorList>
            <person name="Gilroy R."/>
            <person name="Ravi A."/>
            <person name="Getino M."/>
            <person name="Pursley I."/>
            <person name="Horton D.L."/>
            <person name="Alikhan N.F."/>
            <person name="Baker D."/>
            <person name="Gharbi K."/>
            <person name="Hall N."/>
            <person name="Watson M."/>
            <person name="Adriaenssens E.M."/>
            <person name="Foster-Nyarko E."/>
            <person name="Jarju S."/>
            <person name="Secka A."/>
            <person name="Antonio M."/>
            <person name="Oren A."/>
            <person name="Chaudhuri R.R."/>
            <person name="La Ragione R."/>
            <person name="Hildebrand F."/>
            <person name="Pallen M.J."/>
        </authorList>
    </citation>
    <scope>NUCLEOTIDE SEQUENCE</scope>
    <source>
        <strain evidence="6">ChiGjej1B1-19959</strain>
    </source>
</reference>